<organism evidence="2 3">
    <name type="scientific">Hyaloscypha variabilis (strain UAMH 11265 / GT02V1 / F)</name>
    <name type="common">Meliniomyces variabilis</name>
    <dbReference type="NCBI Taxonomy" id="1149755"/>
    <lineage>
        <taxon>Eukaryota</taxon>
        <taxon>Fungi</taxon>
        <taxon>Dikarya</taxon>
        <taxon>Ascomycota</taxon>
        <taxon>Pezizomycotina</taxon>
        <taxon>Leotiomycetes</taxon>
        <taxon>Helotiales</taxon>
        <taxon>Hyaloscyphaceae</taxon>
        <taxon>Hyaloscypha</taxon>
        <taxon>Hyaloscypha variabilis</taxon>
    </lineage>
</organism>
<evidence type="ECO:0000313" key="3">
    <source>
        <dbReference type="Proteomes" id="UP000235786"/>
    </source>
</evidence>
<protein>
    <recommendedName>
        <fullName evidence="4">EGF-like domain-containing protein</fullName>
    </recommendedName>
</protein>
<dbReference type="OrthoDB" id="3449344at2759"/>
<feature type="chain" id="PRO_5014337185" description="EGF-like domain-containing protein" evidence="1">
    <location>
        <begin position="21"/>
        <end position="374"/>
    </location>
</feature>
<name>A0A2J6SBM9_HYAVF</name>
<sequence length="374" mass="39139">MKCQSLSFLLAIGLSRLTDALPNPSLTTKNLPRQVNPDSYCASFPCTPPAVPVFNSVFNTCGCKTIPPQCANLTCDALHHQSYNSSTGKCTCEFGTGITPVPTSVPPYLIGKTADLVSKRAPSHCPNIVCGAGNTLDSEACFCTPMWPPDACPSIECIDGYHPVYHGTTGSCGCDVDCPSLSCASSQTPSYNSSSLACTCEDPSSASPLNSTIIQLSPTTSNIIPELPAFTFANLPSLTDVRVGPPITKTFPALQPTTSQTSVSSLALPPFTFTNLPSLTDIRVRPPITKTFPALRPTTFQTSVASLALPPFLQNPPVVATAKPSLETAPVAFPPPTGVGCADLVCIAEMRAQFDSVSGKCECVWIDGLGPSGT</sequence>
<dbReference type="Proteomes" id="UP000235786">
    <property type="component" value="Unassembled WGS sequence"/>
</dbReference>
<evidence type="ECO:0000313" key="2">
    <source>
        <dbReference type="EMBL" id="PMD48173.1"/>
    </source>
</evidence>
<dbReference type="EMBL" id="KZ613937">
    <property type="protein sequence ID" value="PMD48173.1"/>
    <property type="molecule type" value="Genomic_DNA"/>
</dbReference>
<accession>A0A2J6SBM9</accession>
<keyword evidence="3" id="KW-1185">Reference proteome</keyword>
<gene>
    <name evidence="2" type="ORF">L207DRAFT_626941</name>
</gene>
<evidence type="ECO:0000256" key="1">
    <source>
        <dbReference type="SAM" id="SignalP"/>
    </source>
</evidence>
<reference evidence="2 3" key="1">
    <citation type="submission" date="2016-04" db="EMBL/GenBank/DDBJ databases">
        <title>A degradative enzymes factory behind the ericoid mycorrhizal symbiosis.</title>
        <authorList>
            <consortium name="DOE Joint Genome Institute"/>
            <person name="Martino E."/>
            <person name="Morin E."/>
            <person name="Grelet G."/>
            <person name="Kuo A."/>
            <person name="Kohler A."/>
            <person name="Daghino S."/>
            <person name="Barry K."/>
            <person name="Choi C."/>
            <person name="Cichocki N."/>
            <person name="Clum A."/>
            <person name="Copeland A."/>
            <person name="Hainaut M."/>
            <person name="Haridas S."/>
            <person name="Labutti K."/>
            <person name="Lindquist E."/>
            <person name="Lipzen A."/>
            <person name="Khouja H.-R."/>
            <person name="Murat C."/>
            <person name="Ohm R."/>
            <person name="Olson A."/>
            <person name="Spatafora J."/>
            <person name="Veneault-Fourrey C."/>
            <person name="Henrissat B."/>
            <person name="Grigoriev I."/>
            <person name="Martin F."/>
            <person name="Perotto S."/>
        </authorList>
    </citation>
    <scope>NUCLEOTIDE SEQUENCE [LARGE SCALE GENOMIC DNA]</scope>
    <source>
        <strain evidence="2 3">F</strain>
    </source>
</reference>
<keyword evidence="1" id="KW-0732">Signal</keyword>
<feature type="signal peptide" evidence="1">
    <location>
        <begin position="1"/>
        <end position="20"/>
    </location>
</feature>
<proteinExistence type="predicted"/>
<evidence type="ECO:0008006" key="4">
    <source>
        <dbReference type="Google" id="ProtNLM"/>
    </source>
</evidence>
<dbReference type="AlphaFoldDB" id="A0A2J6SBM9"/>